<dbReference type="AlphaFoldDB" id="A0A6L8LTM0"/>
<dbReference type="Proteomes" id="UP000479043">
    <property type="component" value="Unassembled WGS sequence"/>
</dbReference>
<proteinExistence type="predicted"/>
<dbReference type="EMBL" id="WWEN01000006">
    <property type="protein sequence ID" value="MYM56509.1"/>
    <property type="molecule type" value="Genomic_DNA"/>
</dbReference>
<keyword evidence="2" id="KW-1185">Reference proteome</keyword>
<evidence type="ECO:0000313" key="2">
    <source>
        <dbReference type="Proteomes" id="UP000479043"/>
    </source>
</evidence>
<accession>A0A6L8LTM0</accession>
<gene>
    <name evidence="1" type="ORF">GR167_14420</name>
</gene>
<sequence>MRMSDFNLHRRLQNWRDRAWRRKRDLPVYAHMLVTAHSQGALIAKDHPSWARLDQAIEAARDGDQDALDLIAREAIRLRDNR</sequence>
<organism evidence="1 2">
    <name type="scientific">Thalassovita mangrovi</name>
    <dbReference type="NCBI Taxonomy" id="2692236"/>
    <lineage>
        <taxon>Bacteria</taxon>
        <taxon>Pseudomonadati</taxon>
        <taxon>Pseudomonadota</taxon>
        <taxon>Alphaproteobacteria</taxon>
        <taxon>Rhodobacterales</taxon>
        <taxon>Roseobacteraceae</taxon>
        <taxon>Thalassovita</taxon>
    </lineage>
</organism>
<evidence type="ECO:0000313" key="1">
    <source>
        <dbReference type="EMBL" id="MYM56509.1"/>
    </source>
</evidence>
<name>A0A6L8LTM0_9RHOB</name>
<protein>
    <submittedName>
        <fullName evidence="1">Uncharacterized protein</fullName>
    </submittedName>
</protein>
<comment type="caution">
    <text evidence="1">The sequence shown here is derived from an EMBL/GenBank/DDBJ whole genome shotgun (WGS) entry which is preliminary data.</text>
</comment>
<reference evidence="1 2" key="1">
    <citation type="submission" date="2020-01" db="EMBL/GenBank/DDBJ databases">
        <authorList>
            <person name="Chen S."/>
        </authorList>
    </citation>
    <scope>NUCLEOTIDE SEQUENCE [LARGE SCALE GENOMIC DNA]</scope>
    <source>
        <strain evidence="1 2">GS-10</strain>
    </source>
</reference>